<feature type="compositionally biased region" description="Basic and acidic residues" evidence="1">
    <location>
        <begin position="20"/>
        <end position="73"/>
    </location>
</feature>
<evidence type="ECO:0000256" key="2">
    <source>
        <dbReference type="SAM" id="Phobius"/>
    </source>
</evidence>
<keyword evidence="2" id="KW-0472">Membrane</keyword>
<proteinExistence type="predicted"/>
<dbReference type="InterPro" id="IPR021202">
    <property type="entry name" value="Rv3654c-like"/>
</dbReference>
<sequence length="208" mass="22349">MRDRLGSNLSCPAGRRRERFRLLPEQEEQERRSKVSRQQEGDEREPGLRELGGREREPQMPGERGSRERSGRERGSATIWMIGVAAVVFTAAVAVTLAGTARVARHRVQTAADFGALAAARLALADPERGCAEAALLSAENNARLTRCDIGADGVAAVRTVMRFSLPIVGSRDVTAYARAGPVHVPGLPVTAEPPVLPDEAGRLPPGE</sequence>
<feature type="domain" description="Putative Flp pilus-assembly TadG-like N-terminal" evidence="3">
    <location>
        <begin position="75"/>
        <end position="121"/>
    </location>
</feature>
<dbReference type="Proteomes" id="UP000655044">
    <property type="component" value="Unassembled WGS sequence"/>
</dbReference>
<keyword evidence="2" id="KW-0812">Transmembrane</keyword>
<protein>
    <recommendedName>
        <fullName evidence="3">Putative Flp pilus-assembly TadG-like N-terminal domain-containing protein</fullName>
    </recommendedName>
</protein>
<keyword evidence="2" id="KW-1133">Transmembrane helix</keyword>
<keyword evidence="5" id="KW-1185">Reference proteome</keyword>
<gene>
    <name evidence="4" type="ORF">Pro02_27360</name>
</gene>
<dbReference type="NCBIfam" id="TIGR03816">
    <property type="entry name" value="tadE_like_DECH"/>
    <property type="match status" value="1"/>
</dbReference>
<name>A0A8J3S6E8_PLARO</name>
<dbReference type="InterPro" id="IPR028087">
    <property type="entry name" value="Tad_N"/>
</dbReference>
<dbReference type="AlphaFoldDB" id="A0A8J3S6E8"/>
<dbReference type="EMBL" id="BOOI01000023">
    <property type="protein sequence ID" value="GIH84328.1"/>
    <property type="molecule type" value="Genomic_DNA"/>
</dbReference>
<feature type="region of interest" description="Disordered" evidence="1">
    <location>
        <begin position="188"/>
        <end position="208"/>
    </location>
</feature>
<comment type="caution">
    <text evidence="4">The sequence shown here is derived from an EMBL/GenBank/DDBJ whole genome shotgun (WGS) entry which is preliminary data.</text>
</comment>
<evidence type="ECO:0000313" key="4">
    <source>
        <dbReference type="EMBL" id="GIH84328.1"/>
    </source>
</evidence>
<dbReference type="Pfam" id="PF13400">
    <property type="entry name" value="Tad"/>
    <property type="match status" value="1"/>
</dbReference>
<evidence type="ECO:0000256" key="1">
    <source>
        <dbReference type="SAM" id="MobiDB-lite"/>
    </source>
</evidence>
<feature type="transmembrane region" description="Helical" evidence="2">
    <location>
        <begin position="77"/>
        <end position="99"/>
    </location>
</feature>
<evidence type="ECO:0000313" key="5">
    <source>
        <dbReference type="Proteomes" id="UP000655044"/>
    </source>
</evidence>
<reference evidence="4" key="1">
    <citation type="submission" date="2021-01" db="EMBL/GenBank/DDBJ databases">
        <title>Whole genome shotgun sequence of Planobispora rosea NBRC 15558.</title>
        <authorList>
            <person name="Komaki H."/>
            <person name="Tamura T."/>
        </authorList>
    </citation>
    <scope>NUCLEOTIDE SEQUENCE</scope>
    <source>
        <strain evidence="4">NBRC 15558</strain>
    </source>
</reference>
<feature type="region of interest" description="Disordered" evidence="1">
    <location>
        <begin position="1"/>
        <end position="73"/>
    </location>
</feature>
<organism evidence="4 5">
    <name type="scientific">Planobispora rosea</name>
    <dbReference type="NCBI Taxonomy" id="35762"/>
    <lineage>
        <taxon>Bacteria</taxon>
        <taxon>Bacillati</taxon>
        <taxon>Actinomycetota</taxon>
        <taxon>Actinomycetes</taxon>
        <taxon>Streptosporangiales</taxon>
        <taxon>Streptosporangiaceae</taxon>
        <taxon>Planobispora</taxon>
    </lineage>
</organism>
<evidence type="ECO:0000259" key="3">
    <source>
        <dbReference type="Pfam" id="PF13400"/>
    </source>
</evidence>
<accession>A0A8J3S6E8</accession>